<sequence>MAALAQWELDWFRHPVSSPSGTFLDGLQGHEGLRAGRYVVTSKDRPNMPNYEHVFLTRQDVTSQQVDALTAQFKSVIEAHGGTVSKTEYWGVKSLQYRIKKNRKAHFTLLNITAPSAALAEVGRQQSLSEDVIRFLTLSVDELEEGQSAMLRKSDRDDRRDDDRGFGFGGGGRGGPGRFGGDRDRPPRRDRFEGAAPEEQGEE</sequence>
<proteinExistence type="inferred from homology"/>
<evidence type="ECO:0000256" key="2">
    <source>
        <dbReference type="ARBA" id="ARBA00022980"/>
    </source>
</evidence>
<dbReference type="InterPro" id="IPR014717">
    <property type="entry name" value="Transl_elong_EF1B/ribsomal_bS6"/>
</dbReference>
<feature type="region of interest" description="Disordered" evidence="7">
    <location>
        <begin position="149"/>
        <end position="203"/>
    </location>
</feature>
<dbReference type="InterPro" id="IPR020814">
    <property type="entry name" value="Ribosomal_S6_plastid/chlpt"/>
</dbReference>
<dbReference type="CDD" id="cd00473">
    <property type="entry name" value="bS6"/>
    <property type="match status" value="1"/>
</dbReference>
<dbReference type="NCBIfam" id="TIGR00166">
    <property type="entry name" value="S6"/>
    <property type="match status" value="1"/>
</dbReference>
<gene>
    <name evidence="6" type="primary">rpsF</name>
    <name evidence="8" type="ORF">GCM10007874_33810</name>
</gene>
<dbReference type="HAMAP" id="MF_00360">
    <property type="entry name" value="Ribosomal_bS6"/>
    <property type="match status" value="1"/>
</dbReference>
<dbReference type="EMBL" id="BSPC01000028">
    <property type="protein sequence ID" value="GLS20364.1"/>
    <property type="molecule type" value="Genomic_DNA"/>
</dbReference>
<protein>
    <recommendedName>
        <fullName evidence="5 6">Small ribosomal subunit protein bS6</fullName>
    </recommendedName>
</protein>
<organism evidence="8 9">
    <name type="scientific">Labrys miyagiensis</name>
    <dbReference type="NCBI Taxonomy" id="346912"/>
    <lineage>
        <taxon>Bacteria</taxon>
        <taxon>Pseudomonadati</taxon>
        <taxon>Pseudomonadota</taxon>
        <taxon>Alphaproteobacteria</taxon>
        <taxon>Hyphomicrobiales</taxon>
        <taxon>Xanthobacteraceae</taxon>
        <taxon>Labrys</taxon>
    </lineage>
</organism>
<evidence type="ECO:0000313" key="9">
    <source>
        <dbReference type="Proteomes" id="UP001156882"/>
    </source>
</evidence>
<feature type="compositionally biased region" description="Basic and acidic residues" evidence="7">
    <location>
        <begin position="180"/>
        <end position="193"/>
    </location>
</feature>
<feature type="compositionally biased region" description="Basic and acidic residues" evidence="7">
    <location>
        <begin position="152"/>
        <end position="165"/>
    </location>
</feature>
<dbReference type="Gene3D" id="3.30.70.60">
    <property type="match status" value="1"/>
</dbReference>
<comment type="caution">
    <text evidence="8">The sequence shown here is derived from an EMBL/GenBank/DDBJ whole genome shotgun (WGS) entry which is preliminary data.</text>
</comment>
<accession>A0ABQ6CJH6</accession>
<reference evidence="9" key="1">
    <citation type="journal article" date="2019" name="Int. J. Syst. Evol. Microbiol.">
        <title>The Global Catalogue of Microorganisms (GCM) 10K type strain sequencing project: providing services to taxonomists for standard genome sequencing and annotation.</title>
        <authorList>
            <consortium name="The Broad Institute Genomics Platform"/>
            <consortium name="The Broad Institute Genome Sequencing Center for Infectious Disease"/>
            <person name="Wu L."/>
            <person name="Ma J."/>
        </authorList>
    </citation>
    <scope>NUCLEOTIDE SEQUENCE [LARGE SCALE GENOMIC DNA]</scope>
    <source>
        <strain evidence="9">NBRC 101365</strain>
    </source>
</reference>
<evidence type="ECO:0000256" key="5">
    <source>
        <dbReference type="ARBA" id="ARBA00035294"/>
    </source>
</evidence>
<evidence type="ECO:0000256" key="4">
    <source>
        <dbReference type="ARBA" id="ARBA00035104"/>
    </source>
</evidence>
<evidence type="ECO:0000256" key="7">
    <source>
        <dbReference type="SAM" id="MobiDB-lite"/>
    </source>
</evidence>
<keyword evidence="6" id="KW-0694">RNA-binding</keyword>
<dbReference type="SUPFAM" id="SSF54995">
    <property type="entry name" value="Ribosomal protein S6"/>
    <property type="match status" value="1"/>
</dbReference>
<dbReference type="PANTHER" id="PTHR21011">
    <property type="entry name" value="MITOCHONDRIAL 28S RIBOSOMAL PROTEIN S6"/>
    <property type="match status" value="1"/>
</dbReference>
<keyword evidence="3 6" id="KW-0687">Ribonucleoprotein</keyword>
<evidence type="ECO:0000256" key="1">
    <source>
        <dbReference type="ARBA" id="ARBA00009512"/>
    </source>
</evidence>
<dbReference type="Proteomes" id="UP001156882">
    <property type="component" value="Unassembled WGS sequence"/>
</dbReference>
<keyword evidence="6" id="KW-0699">rRNA-binding</keyword>
<dbReference type="Pfam" id="PF01250">
    <property type="entry name" value="Ribosomal_S6"/>
    <property type="match status" value="1"/>
</dbReference>
<keyword evidence="2 6" id="KW-0689">Ribosomal protein</keyword>
<keyword evidence="9" id="KW-1185">Reference proteome</keyword>
<name>A0ABQ6CJH6_9HYPH</name>
<evidence type="ECO:0000256" key="3">
    <source>
        <dbReference type="ARBA" id="ARBA00023274"/>
    </source>
</evidence>
<feature type="compositionally biased region" description="Gly residues" evidence="7">
    <location>
        <begin position="166"/>
        <end position="179"/>
    </location>
</feature>
<dbReference type="PANTHER" id="PTHR21011:SF1">
    <property type="entry name" value="SMALL RIBOSOMAL SUBUNIT PROTEIN BS6M"/>
    <property type="match status" value="1"/>
</dbReference>
<evidence type="ECO:0000313" key="8">
    <source>
        <dbReference type="EMBL" id="GLS20364.1"/>
    </source>
</evidence>
<dbReference type="InterPro" id="IPR035980">
    <property type="entry name" value="Ribosomal_bS6_sf"/>
</dbReference>
<evidence type="ECO:0000256" key="6">
    <source>
        <dbReference type="HAMAP-Rule" id="MF_00360"/>
    </source>
</evidence>
<dbReference type="InterPro" id="IPR000529">
    <property type="entry name" value="Ribosomal_bS6"/>
</dbReference>
<comment type="function">
    <text evidence="4 6">Binds together with bS18 to 16S ribosomal RNA.</text>
</comment>
<comment type="similarity">
    <text evidence="1 6">Belongs to the bacterial ribosomal protein bS6 family.</text>
</comment>